<dbReference type="STRING" id="521011.Mpal_0888"/>
<proteinExistence type="predicted"/>
<evidence type="ECO:0000313" key="2">
    <source>
        <dbReference type="EMBL" id="ACL16246.1"/>
    </source>
</evidence>
<dbReference type="Pfam" id="PF05016">
    <property type="entry name" value="ParE_toxin"/>
    <property type="match status" value="1"/>
</dbReference>
<dbReference type="AlphaFoldDB" id="B8GGJ1"/>
<keyword evidence="1" id="KW-1277">Toxin-antitoxin system</keyword>
<dbReference type="InterPro" id="IPR052747">
    <property type="entry name" value="TA_system_RelE_toxin"/>
</dbReference>
<dbReference type="PANTHER" id="PTHR38813:SF1">
    <property type="entry name" value="TOXIN RELE1-RELATED"/>
    <property type="match status" value="1"/>
</dbReference>
<organism evidence="2 3">
    <name type="scientific">Methanosphaerula palustris (strain ATCC BAA-1556 / DSM 19958 / E1-9c)</name>
    <dbReference type="NCBI Taxonomy" id="521011"/>
    <lineage>
        <taxon>Archaea</taxon>
        <taxon>Methanobacteriati</taxon>
        <taxon>Methanobacteriota</taxon>
        <taxon>Stenosarchaea group</taxon>
        <taxon>Methanomicrobia</taxon>
        <taxon>Methanomicrobiales</taxon>
        <taxon>Methanoregulaceae</taxon>
        <taxon>Methanosphaerula</taxon>
    </lineage>
</organism>
<name>B8GGJ1_METPE</name>
<dbReference type="InterPro" id="IPR035093">
    <property type="entry name" value="RelE/ParE_toxin_dom_sf"/>
</dbReference>
<evidence type="ECO:0000256" key="1">
    <source>
        <dbReference type="ARBA" id="ARBA00022649"/>
    </source>
</evidence>
<dbReference type="EMBL" id="CP001338">
    <property type="protein sequence ID" value="ACL16246.1"/>
    <property type="molecule type" value="Genomic_DNA"/>
</dbReference>
<evidence type="ECO:0008006" key="4">
    <source>
        <dbReference type="Google" id="ProtNLM"/>
    </source>
</evidence>
<sequence>MPACGYKKIFLKDLAALPGRNRLRIEQLVFDQIPASENIFQDFDIQKMRGYDRYYRIRTGQYRIGCTISSDGEIIFYRVKSQEEIYRVFP</sequence>
<keyword evidence="3" id="KW-1185">Reference proteome</keyword>
<dbReference type="SUPFAM" id="SSF143011">
    <property type="entry name" value="RelE-like"/>
    <property type="match status" value="1"/>
</dbReference>
<evidence type="ECO:0000313" key="3">
    <source>
        <dbReference type="Proteomes" id="UP000002457"/>
    </source>
</evidence>
<accession>B8GGJ1</accession>
<dbReference type="HOGENOM" id="CLU_155761_5_1_2"/>
<dbReference type="GeneID" id="7272381"/>
<dbReference type="eggNOG" id="arCOG01665">
    <property type="taxonomic scope" value="Archaea"/>
</dbReference>
<reference evidence="2 3" key="1">
    <citation type="journal article" date="2015" name="Genome Announc.">
        <title>Complete Genome Sequence of Methanosphaerula palustris E1-9CT, a Hydrogenotrophic Methanogen Isolated from a Minerotrophic Fen Peatland.</title>
        <authorList>
            <person name="Cadillo-Quiroz H."/>
            <person name="Browne P."/>
            <person name="Kyrpides N."/>
            <person name="Woyke T."/>
            <person name="Goodwin L."/>
            <person name="Detter C."/>
            <person name="Yavitt J.B."/>
            <person name="Zinder S.H."/>
        </authorList>
    </citation>
    <scope>NUCLEOTIDE SEQUENCE [LARGE SCALE GENOMIC DNA]</scope>
    <source>
        <strain evidence="3">ATCC BAA-1556 / DSM 19958 / E1-9c</strain>
    </source>
</reference>
<dbReference type="RefSeq" id="WP_012617565.1">
    <property type="nucleotide sequence ID" value="NC_011832.1"/>
</dbReference>
<dbReference type="Proteomes" id="UP000002457">
    <property type="component" value="Chromosome"/>
</dbReference>
<protein>
    <recommendedName>
        <fullName evidence="4">Plasmid stabilization system</fullName>
    </recommendedName>
</protein>
<dbReference type="PANTHER" id="PTHR38813">
    <property type="match status" value="1"/>
</dbReference>
<dbReference type="InterPro" id="IPR007712">
    <property type="entry name" value="RelE/ParE_toxin"/>
</dbReference>
<dbReference type="OrthoDB" id="97626at2157"/>
<gene>
    <name evidence="2" type="ordered locus">Mpal_0888</name>
</gene>
<dbReference type="KEGG" id="mpl:Mpal_0888"/>
<dbReference type="Gene3D" id="3.30.2310.20">
    <property type="entry name" value="RelE-like"/>
    <property type="match status" value="1"/>
</dbReference>